<evidence type="ECO:0000259" key="3">
    <source>
        <dbReference type="SMART" id="SM00829"/>
    </source>
</evidence>
<accession>A0A263CW61</accession>
<dbReference type="Pfam" id="PF08240">
    <property type="entry name" value="ADH_N"/>
    <property type="match status" value="1"/>
</dbReference>
<dbReference type="InParanoid" id="A0A263CW61"/>
<dbReference type="OrthoDB" id="5195079at2"/>
<dbReference type="SUPFAM" id="SSF50129">
    <property type="entry name" value="GroES-like"/>
    <property type="match status" value="1"/>
</dbReference>
<dbReference type="Gene3D" id="3.40.50.720">
    <property type="entry name" value="NAD(P)-binding Rossmann-like Domain"/>
    <property type="match status" value="1"/>
</dbReference>
<dbReference type="SUPFAM" id="SSF51735">
    <property type="entry name" value="NAD(P)-binding Rossmann-fold domains"/>
    <property type="match status" value="1"/>
</dbReference>
<dbReference type="Gene3D" id="3.90.180.10">
    <property type="entry name" value="Medium-chain alcohol dehydrogenases, catalytic domain"/>
    <property type="match status" value="1"/>
</dbReference>
<sequence>MRAVRQYEFGPAENLLFEEVRDPLPAAGQVRISVAASGVHLIDTAIRSGTGGGPFPLPELPMTPGREVAGTVDALGDRVPRSWLGARVVAHLGQASGGYAELAVADLASVHTLPENVSPGSAVAMIGTGRTAVGLLDVAELTADDVVLVTAAAGGIGSLLVREGRNLGATVVGLAGGKAKAGLVRELGADIAVDYTDPGWPTLVRSELGERAVTVLLDGVGGEPAGHALQLLGPGGRVLLFGWSAGYAAPVTGELLMSRGLSAVSPLGPRLWQRAGSLRALEEKSLRALTTGRLTPLVGEPFALAEAATAHRALESRRTTGKVTLKP</sequence>
<dbReference type="InterPro" id="IPR011032">
    <property type="entry name" value="GroES-like_sf"/>
</dbReference>
<reference evidence="4 5" key="1">
    <citation type="submission" date="2017-07" db="EMBL/GenBank/DDBJ databases">
        <title>Amycolatopsis antarcticus sp. nov., isolated from the surface of an Antarcticus brown macroalga.</title>
        <authorList>
            <person name="Wang J."/>
            <person name="Leiva S."/>
            <person name="Huang J."/>
            <person name="Huang Y."/>
        </authorList>
    </citation>
    <scope>NUCLEOTIDE SEQUENCE [LARGE SCALE GENOMIC DNA]</scope>
    <source>
        <strain evidence="4 5">AU-G6</strain>
    </source>
</reference>
<dbReference type="InterPro" id="IPR013154">
    <property type="entry name" value="ADH-like_N"/>
</dbReference>
<dbReference type="GO" id="GO:0070402">
    <property type="term" value="F:NADPH binding"/>
    <property type="evidence" value="ECO:0007669"/>
    <property type="project" value="TreeGrafter"/>
</dbReference>
<dbReference type="AlphaFoldDB" id="A0A263CW61"/>
<gene>
    <name evidence="4" type="ORF">CFN78_25755</name>
</gene>
<dbReference type="PANTHER" id="PTHR48106">
    <property type="entry name" value="QUINONE OXIDOREDUCTASE PIG3-RELATED"/>
    <property type="match status" value="1"/>
</dbReference>
<keyword evidence="5" id="KW-1185">Reference proteome</keyword>
<protein>
    <submittedName>
        <fullName evidence="4">Oxidoreductase</fullName>
    </submittedName>
</protein>
<dbReference type="SMART" id="SM00829">
    <property type="entry name" value="PKS_ER"/>
    <property type="match status" value="1"/>
</dbReference>
<dbReference type="EMBL" id="NKYE01000021">
    <property type="protein sequence ID" value="OZM70331.1"/>
    <property type="molecule type" value="Genomic_DNA"/>
</dbReference>
<evidence type="ECO:0000256" key="1">
    <source>
        <dbReference type="ARBA" id="ARBA00022857"/>
    </source>
</evidence>
<proteinExistence type="predicted"/>
<dbReference type="InterPro" id="IPR020843">
    <property type="entry name" value="ER"/>
</dbReference>
<name>A0A263CW61_9PSEU</name>
<dbReference type="GO" id="GO:0016651">
    <property type="term" value="F:oxidoreductase activity, acting on NAD(P)H"/>
    <property type="evidence" value="ECO:0007669"/>
    <property type="project" value="TreeGrafter"/>
</dbReference>
<dbReference type="RefSeq" id="WP_094865697.1">
    <property type="nucleotide sequence ID" value="NZ_NKYE01000021.1"/>
</dbReference>
<feature type="domain" description="Enoyl reductase (ER)" evidence="3">
    <location>
        <begin position="10"/>
        <end position="325"/>
    </location>
</feature>
<evidence type="ECO:0000313" key="5">
    <source>
        <dbReference type="Proteomes" id="UP000242444"/>
    </source>
</evidence>
<dbReference type="Proteomes" id="UP000242444">
    <property type="component" value="Unassembled WGS sequence"/>
</dbReference>
<dbReference type="InterPro" id="IPR036291">
    <property type="entry name" value="NAD(P)-bd_dom_sf"/>
</dbReference>
<comment type="caution">
    <text evidence="4">The sequence shown here is derived from an EMBL/GenBank/DDBJ whole genome shotgun (WGS) entry which is preliminary data.</text>
</comment>
<keyword evidence="2" id="KW-0560">Oxidoreductase</keyword>
<dbReference type="CDD" id="cd08244">
    <property type="entry name" value="MDR_enoyl_red"/>
    <property type="match status" value="1"/>
</dbReference>
<organism evidence="4 5">
    <name type="scientific">Amycolatopsis antarctica</name>
    <dbReference type="NCBI Taxonomy" id="1854586"/>
    <lineage>
        <taxon>Bacteria</taxon>
        <taxon>Bacillati</taxon>
        <taxon>Actinomycetota</taxon>
        <taxon>Actinomycetes</taxon>
        <taxon>Pseudonocardiales</taxon>
        <taxon>Pseudonocardiaceae</taxon>
        <taxon>Amycolatopsis</taxon>
    </lineage>
</organism>
<keyword evidence="1" id="KW-0521">NADP</keyword>
<evidence type="ECO:0000313" key="4">
    <source>
        <dbReference type="EMBL" id="OZM70331.1"/>
    </source>
</evidence>
<evidence type="ECO:0000256" key="2">
    <source>
        <dbReference type="ARBA" id="ARBA00023002"/>
    </source>
</evidence>
<dbReference type="Pfam" id="PF13602">
    <property type="entry name" value="ADH_zinc_N_2"/>
    <property type="match status" value="1"/>
</dbReference>